<dbReference type="Proteomes" id="UP000298030">
    <property type="component" value="Unassembled WGS sequence"/>
</dbReference>
<dbReference type="STRING" id="71717.A0A4Y7TVD6"/>
<evidence type="ECO:0000313" key="1">
    <source>
        <dbReference type="EMBL" id="TEB38135.1"/>
    </source>
</evidence>
<gene>
    <name evidence="1" type="ORF">FA13DRAFT_1785960</name>
</gene>
<organism evidence="1 2">
    <name type="scientific">Coprinellus micaceus</name>
    <name type="common">Glistening ink-cap mushroom</name>
    <name type="synonym">Coprinus micaceus</name>
    <dbReference type="NCBI Taxonomy" id="71717"/>
    <lineage>
        <taxon>Eukaryota</taxon>
        <taxon>Fungi</taxon>
        <taxon>Dikarya</taxon>
        <taxon>Basidiomycota</taxon>
        <taxon>Agaricomycotina</taxon>
        <taxon>Agaricomycetes</taxon>
        <taxon>Agaricomycetidae</taxon>
        <taxon>Agaricales</taxon>
        <taxon>Agaricineae</taxon>
        <taxon>Psathyrellaceae</taxon>
        <taxon>Coprinellus</taxon>
    </lineage>
</organism>
<dbReference type="InterPro" id="IPR023393">
    <property type="entry name" value="START-like_dom_sf"/>
</dbReference>
<reference evidence="1 2" key="1">
    <citation type="journal article" date="2019" name="Nat. Ecol. Evol.">
        <title>Megaphylogeny resolves global patterns of mushroom evolution.</title>
        <authorList>
            <person name="Varga T."/>
            <person name="Krizsan K."/>
            <person name="Foldi C."/>
            <person name="Dima B."/>
            <person name="Sanchez-Garcia M."/>
            <person name="Sanchez-Ramirez S."/>
            <person name="Szollosi G.J."/>
            <person name="Szarkandi J.G."/>
            <person name="Papp V."/>
            <person name="Albert L."/>
            <person name="Andreopoulos W."/>
            <person name="Angelini C."/>
            <person name="Antonin V."/>
            <person name="Barry K.W."/>
            <person name="Bougher N.L."/>
            <person name="Buchanan P."/>
            <person name="Buyck B."/>
            <person name="Bense V."/>
            <person name="Catcheside P."/>
            <person name="Chovatia M."/>
            <person name="Cooper J."/>
            <person name="Damon W."/>
            <person name="Desjardin D."/>
            <person name="Finy P."/>
            <person name="Geml J."/>
            <person name="Haridas S."/>
            <person name="Hughes K."/>
            <person name="Justo A."/>
            <person name="Karasinski D."/>
            <person name="Kautmanova I."/>
            <person name="Kiss B."/>
            <person name="Kocsube S."/>
            <person name="Kotiranta H."/>
            <person name="LaButti K.M."/>
            <person name="Lechner B.E."/>
            <person name="Liimatainen K."/>
            <person name="Lipzen A."/>
            <person name="Lukacs Z."/>
            <person name="Mihaltcheva S."/>
            <person name="Morgado L.N."/>
            <person name="Niskanen T."/>
            <person name="Noordeloos M.E."/>
            <person name="Ohm R.A."/>
            <person name="Ortiz-Santana B."/>
            <person name="Ovrebo C."/>
            <person name="Racz N."/>
            <person name="Riley R."/>
            <person name="Savchenko A."/>
            <person name="Shiryaev A."/>
            <person name="Soop K."/>
            <person name="Spirin V."/>
            <person name="Szebenyi C."/>
            <person name="Tomsovsky M."/>
            <person name="Tulloss R.E."/>
            <person name="Uehling J."/>
            <person name="Grigoriev I.V."/>
            <person name="Vagvolgyi C."/>
            <person name="Papp T."/>
            <person name="Martin F.M."/>
            <person name="Miettinen O."/>
            <person name="Hibbett D.S."/>
            <person name="Nagy L.G."/>
        </authorList>
    </citation>
    <scope>NUCLEOTIDE SEQUENCE [LARGE SCALE GENOMIC DNA]</scope>
    <source>
        <strain evidence="1 2">FP101781</strain>
    </source>
</reference>
<comment type="caution">
    <text evidence="1">The sequence shown here is derived from an EMBL/GenBank/DDBJ whole genome shotgun (WGS) entry which is preliminary data.</text>
</comment>
<dbReference type="AlphaFoldDB" id="A0A4Y7TVD6"/>
<dbReference type="Gene3D" id="3.30.530.20">
    <property type="match status" value="1"/>
</dbReference>
<dbReference type="OrthoDB" id="61390at2759"/>
<proteinExistence type="predicted"/>
<protein>
    <submittedName>
        <fullName evidence="1">Uncharacterized protein</fullName>
    </submittedName>
</protein>
<dbReference type="SUPFAM" id="SSF55961">
    <property type="entry name" value="Bet v1-like"/>
    <property type="match status" value="1"/>
</dbReference>
<keyword evidence="2" id="KW-1185">Reference proteome</keyword>
<sequence length="171" mass="18791">MASWLFPSYTVALTRTINAPAESVLAIIQDPEQFFLLSPLIKNAKPDPLDPMNPFVRVLTERLPIIGPFEVDTTIHGRMSLCPEGINAEADAGAGTRVVSRVTVEARGEGGCEILNECTVQGFVVMMTYISQTMTRTQETVLARIAERAEQSTNQIHMDNSTESAHCTRPQ</sequence>
<name>A0A4Y7TVD6_COPMI</name>
<evidence type="ECO:0000313" key="2">
    <source>
        <dbReference type="Proteomes" id="UP000298030"/>
    </source>
</evidence>
<dbReference type="EMBL" id="QPFP01000003">
    <property type="protein sequence ID" value="TEB38135.1"/>
    <property type="molecule type" value="Genomic_DNA"/>
</dbReference>
<accession>A0A4Y7TVD6</accession>